<reference evidence="2" key="1">
    <citation type="submission" date="2020-05" db="EMBL/GenBank/DDBJ databases">
        <title>Novel species in genus Nocardioides.</title>
        <authorList>
            <person name="Zhang G."/>
        </authorList>
    </citation>
    <scope>NUCLEOTIDE SEQUENCE [LARGE SCALE GENOMIC DNA]</scope>
    <source>
        <strain evidence="2">zg-1050</strain>
    </source>
</reference>
<dbReference type="SUPFAM" id="SSF89155">
    <property type="entry name" value="TorD-like"/>
    <property type="match status" value="1"/>
</dbReference>
<accession>A0A6M8J264</accession>
<dbReference type="InterPro" id="IPR020945">
    <property type="entry name" value="DMSO/NO3_reduct_chaperone"/>
</dbReference>
<organism evidence="1 2">
    <name type="scientific">Berryella wangjianweii</name>
    <dbReference type="NCBI Taxonomy" id="2734634"/>
    <lineage>
        <taxon>Bacteria</taxon>
        <taxon>Bacillati</taxon>
        <taxon>Actinomycetota</taxon>
        <taxon>Coriobacteriia</taxon>
        <taxon>Eggerthellales</taxon>
        <taxon>Eggerthellaceae</taxon>
        <taxon>Berryella</taxon>
    </lineage>
</organism>
<name>A0A6M8J264_9ACTN</name>
<dbReference type="AlphaFoldDB" id="A0A6M8J264"/>
<dbReference type="Proteomes" id="UP000503297">
    <property type="component" value="Chromosome"/>
</dbReference>
<dbReference type="InterPro" id="IPR036411">
    <property type="entry name" value="TorD-like_sf"/>
</dbReference>
<proteinExistence type="predicted"/>
<evidence type="ECO:0000313" key="2">
    <source>
        <dbReference type="Proteomes" id="UP000503297"/>
    </source>
</evidence>
<sequence>MDDAAAITVCAHAFIDTDPQQWDQLVEPASWSEVRAALERLARRGLADAGAGAGDSAGAFEESVTLGALATPPTGEEKQRFDARHLTGGLPASALPVESLYPQAQRAGRAAYDGPPAQAMRRLIASLPAAVPPEFRSCPDHLALQLDCLATFLRLGRTDEAVRLIDERLAWLPRYRARLSELDDAAFACAVVDALIGLRAATLRASQ</sequence>
<dbReference type="Pfam" id="PF02613">
    <property type="entry name" value="Nitrate_red_del"/>
    <property type="match status" value="1"/>
</dbReference>
<dbReference type="EMBL" id="CP053716">
    <property type="protein sequence ID" value="QKF07634.1"/>
    <property type="molecule type" value="Genomic_DNA"/>
</dbReference>
<dbReference type="Gene3D" id="1.10.3480.10">
    <property type="entry name" value="TorD-like"/>
    <property type="match status" value="1"/>
</dbReference>
<protein>
    <submittedName>
        <fullName evidence="1">Nitrate reductase delta subunit</fullName>
    </submittedName>
</protein>
<keyword evidence="2" id="KW-1185">Reference proteome</keyword>
<evidence type="ECO:0000313" key="1">
    <source>
        <dbReference type="EMBL" id="QKF07634.1"/>
    </source>
</evidence>
<dbReference type="RefSeq" id="WP_173164930.1">
    <property type="nucleotide sequence ID" value="NZ_CP053716.1"/>
</dbReference>
<gene>
    <name evidence="1" type="ORF">HLV38_05525</name>
</gene>
<dbReference type="KEGG" id="bwa:HLV38_05525"/>